<feature type="binding site" evidence="8">
    <location>
        <position position="430"/>
    </location>
    <ligand>
        <name>Zn(2+)</name>
        <dbReference type="ChEBI" id="CHEBI:29105"/>
        <label>2</label>
    </ligand>
</feature>
<feature type="signal peptide" evidence="11">
    <location>
        <begin position="1"/>
        <end position="19"/>
    </location>
</feature>
<dbReference type="InterPro" id="IPR018299">
    <property type="entry name" value="Alkaline_phosphatase_AS"/>
</dbReference>
<comment type="similarity">
    <text evidence="1 10">Belongs to the alkaline phosphatase family.</text>
</comment>
<feature type="binding site" evidence="8">
    <location>
        <position position="340"/>
    </location>
    <ligand>
        <name>Mg(2+)</name>
        <dbReference type="ChEBI" id="CHEBI:18420"/>
    </ligand>
</feature>
<dbReference type="PROSITE" id="PS00123">
    <property type="entry name" value="ALKALINE_PHOSPHATASE"/>
    <property type="match status" value="1"/>
</dbReference>
<dbReference type="CDD" id="cd16012">
    <property type="entry name" value="ALP"/>
    <property type="match status" value="1"/>
</dbReference>
<organism evidence="12 13">
    <name type="scientific">Croceibacterium mercuriale</name>
    <dbReference type="NCBI Taxonomy" id="1572751"/>
    <lineage>
        <taxon>Bacteria</taxon>
        <taxon>Pseudomonadati</taxon>
        <taxon>Pseudomonadota</taxon>
        <taxon>Alphaproteobacteria</taxon>
        <taxon>Sphingomonadales</taxon>
        <taxon>Erythrobacteraceae</taxon>
        <taxon>Croceibacterium</taxon>
    </lineage>
</organism>
<evidence type="ECO:0000256" key="8">
    <source>
        <dbReference type="PIRSR" id="PIRSR601952-2"/>
    </source>
</evidence>
<evidence type="ECO:0000256" key="9">
    <source>
        <dbReference type="PIRSR" id="PIRSR601952-3"/>
    </source>
</evidence>
<dbReference type="Pfam" id="PF00245">
    <property type="entry name" value="Alk_phosphatase"/>
    <property type="match status" value="2"/>
</dbReference>
<feature type="disulfide bond" evidence="9">
    <location>
        <begin position="304"/>
        <end position="354"/>
    </location>
</feature>
<dbReference type="Proteomes" id="UP000030988">
    <property type="component" value="Unassembled WGS sequence"/>
</dbReference>
<comment type="cofactor">
    <cofactor evidence="8">
        <name>Mg(2+)</name>
        <dbReference type="ChEBI" id="CHEBI:18420"/>
    </cofactor>
    <text evidence="8">Binds 1 Mg(2+) ion.</text>
</comment>
<evidence type="ECO:0000256" key="3">
    <source>
        <dbReference type="ARBA" id="ARBA00022723"/>
    </source>
</evidence>
<keyword evidence="13" id="KW-1185">Reference proteome</keyword>
<dbReference type="AlphaFoldDB" id="A0A0B2C0N9"/>
<proteinExistence type="inferred from homology"/>
<keyword evidence="2" id="KW-0597">Phosphoprotein</keyword>
<dbReference type="Gene3D" id="3.40.720.10">
    <property type="entry name" value="Alkaline Phosphatase, subunit A"/>
    <property type="match status" value="1"/>
</dbReference>
<dbReference type="GO" id="GO:0046872">
    <property type="term" value="F:metal ion binding"/>
    <property type="evidence" value="ECO:0007669"/>
    <property type="project" value="UniProtKB-KW"/>
</dbReference>
<dbReference type="RefSeq" id="WP_039094553.1">
    <property type="nucleotide sequence ID" value="NZ_JTDN01000001.1"/>
</dbReference>
<sequence length="471" mass="49118">MLFRTFLLATALLTAPALAQEAAPDLSRAAHGDLTQPGGARRIEGDRTEQFRQLIDGARPRNVILLIGDGMGDSEITVARNYAVGAGGYFAGIDALPVTGAYTHYSLNKDDHKPNYVTDSAASATAWAIGVKSYNGAIGVDVNGAPHSSILELAKAAGLATGDVTTAEIQDATPAALVAHVTSRSCYGPVATSATCPGNALENGGAGSITEQLLALRPDLVLGGGARSFDETATAGEWQGKTLFQQAADRGYHVVRNAAGLAAVDAADATRPLLGLFSVGTMPVRWTGPVAARRGNLDEAPIRCEVNAQRTADIPTLADMTTKAIALLRDRPAGFFLQVEGASIDKQDHAANPCGQIGETVDLDEAVQVALQFAREQGDTLVIVTADHAHTSQIVGNDTRSPGLTRSLITHDDAVMTVNYATAEEGSQAHTGTQLRIAAYGPQAANVAGLIDQTDLFYIMRDALGLESPAR</sequence>
<dbReference type="PRINTS" id="PR00113">
    <property type="entry name" value="ALKPHPHTASE"/>
</dbReference>
<dbReference type="SMART" id="SM00098">
    <property type="entry name" value="alkPPc"/>
    <property type="match status" value="1"/>
</dbReference>
<feature type="binding site" evidence="8">
    <location>
        <position position="388"/>
    </location>
    <ligand>
        <name>Zn(2+)</name>
        <dbReference type="ChEBI" id="CHEBI:29105"/>
        <label>2</label>
    </ligand>
</feature>
<feature type="disulfide bond" evidence="9">
    <location>
        <begin position="186"/>
        <end position="196"/>
    </location>
</feature>
<evidence type="ECO:0000313" key="12">
    <source>
        <dbReference type="EMBL" id="KHL25832.1"/>
    </source>
</evidence>
<comment type="caution">
    <text evidence="12">The sequence shown here is derived from an EMBL/GenBank/DDBJ whole genome shotgun (WGS) entry which is preliminary data.</text>
</comment>
<feature type="binding site" evidence="8">
    <location>
        <position position="345"/>
    </location>
    <ligand>
        <name>Zn(2+)</name>
        <dbReference type="ChEBI" id="CHEBI:29105"/>
        <label>2</label>
    </ligand>
</feature>
<evidence type="ECO:0000256" key="10">
    <source>
        <dbReference type="RuleBase" id="RU003946"/>
    </source>
</evidence>
<name>A0A0B2C0N9_9SPHN</name>
<dbReference type="PANTHER" id="PTHR11596">
    <property type="entry name" value="ALKALINE PHOSPHATASE"/>
    <property type="match status" value="1"/>
</dbReference>
<keyword evidence="5 8" id="KW-0862">Zinc</keyword>
<keyword evidence="3 8" id="KW-0479">Metal-binding</keyword>
<dbReference type="GO" id="GO:0004035">
    <property type="term" value="F:alkaline phosphatase activity"/>
    <property type="evidence" value="ECO:0007669"/>
    <property type="project" value="TreeGrafter"/>
</dbReference>
<feature type="binding site" evidence="8">
    <location>
        <position position="69"/>
    </location>
    <ligand>
        <name>Mg(2+)</name>
        <dbReference type="ChEBI" id="CHEBI:18420"/>
    </ligand>
</feature>
<evidence type="ECO:0000256" key="2">
    <source>
        <dbReference type="ARBA" id="ARBA00022553"/>
    </source>
</evidence>
<gene>
    <name evidence="12" type="ORF">PK98_04295</name>
</gene>
<evidence type="ECO:0000256" key="1">
    <source>
        <dbReference type="ARBA" id="ARBA00005984"/>
    </source>
</evidence>
<dbReference type="InterPro" id="IPR001952">
    <property type="entry name" value="Alkaline_phosphatase"/>
</dbReference>
<feature type="binding site" evidence="8">
    <location>
        <position position="171"/>
    </location>
    <ligand>
        <name>Mg(2+)</name>
        <dbReference type="ChEBI" id="CHEBI:18420"/>
    </ligand>
</feature>
<dbReference type="PANTHER" id="PTHR11596:SF5">
    <property type="entry name" value="ALKALINE PHOSPHATASE"/>
    <property type="match status" value="1"/>
</dbReference>
<feature type="active site" description="Phosphoserine intermediate" evidence="7">
    <location>
        <position position="120"/>
    </location>
</feature>
<feature type="chain" id="PRO_5002071623" evidence="11">
    <location>
        <begin position="20"/>
        <end position="471"/>
    </location>
</feature>
<keyword evidence="6 8" id="KW-0460">Magnesium</keyword>
<feature type="binding site" evidence="8">
    <location>
        <position position="349"/>
    </location>
    <ligand>
        <name>Zn(2+)</name>
        <dbReference type="ChEBI" id="CHEBI:29105"/>
        <label>1</label>
    </ligand>
</feature>
<evidence type="ECO:0000256" key="11">
    <source>
        <dbReference type="SAM" id="SignalP"/>
    </source>
</evidence>
<accession>A0A0B2C0N9</accession>
<evidence type="ECO:0000256" key="6">
    <source>
        <dbReference type="ARBA" id="ARBA00022842"/>
    </source>
</evidence>
<feature type="binding site" evidence="8">
    <location>
        <position position="387"/>
    </location>
    <ligand>
        <name>Zn(2+)</name>
        <dbReference type="ChEBI" id="CHEBI:29105"/>
        <label>2</label>
    </ligand>
</feature>
<feature type="binding site" evidence="8">
    <location>
        <position position="173"/>
    </location>
    <ligand>
        <name>Mg(2+)</name>
        <dbReference type="ChEBI" id="CHEBI:18420"/>
    </ligand>
</feature>
<dbReference type="NCBIfam" id="NF007810">
    <property type="entry name" value="PRK10518.1"/>
    <property type="match status" value="1"/>
</dbReference>
<feature type="binding site" evidence="8">
    <location>
        <position position="69"/>
    </location>
    <ligand>
        <name>Zn(2+)</name>
        <dbReference type="ChEBI" id="CHEBI:29105"/>
        <label>2</label>
    </ligand>
</feature>
<evidence type="ECO:0000256" key="7">
    <source>
        <dbReference type="PIRSR" id="PIRSR601952-1"/>
    </source>
</evidence>
<reference evidence="12 13" key="1">
    <citation type="submission" date="2014-11" db="EMBL/GenBank/DDBJ databases">
        <title>Draft genome sequence of Kirrobacter mercurialis.</title>
        <authorList>
            <person name="Coil D.A."/>
            <person name="Eisen J.A."/>
        </authorList>
    </citation>
    <scope>NUCLEOTIDE SEQUENCE [LARGE SCALE GENOMIC DNA]</scope>
    <source>
        <strain evidence="12 13">Coronado</strain>
    </source>
</reference>
<dbReference type="EMBL" id="JTDN01000001">
    <property type="protein sequence ID" value="KHL25832.1"/>
    <property type="molecule type" value="Genomic_DNA"/>
</dbReference>
<keyword evidence="9" id="KW-1015">Disulfide bond</keyword>
<dbReference type="STRING" id="1572751.PK98_04295"/>
<evidence type="ECO:0000313" key="13">
    <source>
        <dbReference type="Proteomes" id="UP000030988"/>
    </source>
</evidence>
<evidence type="ECO:0000256" key="5">
    <source>
        <dbReference type="ARBA" id="ARBA00022833"/>
    </source>
</evidence>
<dbReference type="SUPFAM" id="SSF53649">
    <property type="entry name" value="Alkaline phosphatase-like"/>
    <property type="match status" value="1"/>
</dbReference>
<dbReference type="InterPro" id="IPR017850">
    <property type="entry name" value="Alkaline_phosphatase_core_sf"/>
</dbReference>
<protein>
    <submittedName>
        <fullName evidence="12">Alkaline phosphatase</fullName>
    </submittedName>
</protein>
<keyword evidence="11" id="KW-0732">Signal</keyword>
<evidence type="ECO:0000256" key="4">
    <source>
        <dbReference type="ARBA" id="ARBA00022801"/>
    </source>
</evidence>
<keyword evidence="4" id="KW-0378">Hydrolase</keyword>
<comment type="cofactor">
    <cofactor evidence="8">
        <name>Zn(2+)</name>
        <dbReference type="ChEBI" id="CHEBI:29105"/>
    </cofactor>
    <text evidence="8">Binds 2 Zn(2+) ions.</text>
</comment>